<evidence type="ECO:0000313" key="1">
    <source>
        <dbReference type="EMBL" id="SHL16703.1"/>
    </source>
</evidence>
<keyword evidence="2" id="KW-1185">Reference proteome</keyword>
<dbReference type="STRING" id="1419482.SAMN05444266_102282"/>
<gene>
    <name evidence="1" type="ORF">SAMN05444266_102282</name>
</gene>
<organism evidence="1 2">
    <name type="scientific">Chitinophaga jiangningensis</name>
    <dbReference type="NCBI Taxonomy" id="1419482"/>
    <lineage>
        <taxon>Bacteria</taxon>
        <taxon>Pseudomonadati</taxon>
        <taxon>Bacteroidota</taxon>
        <taxon>Chitinophagia</taxon>
        <taxon>Chitinophagales</taxon>
        <taxon>Chitinophagaceae</taxon>
        <taxon>Chitinophaga</taxon>
    </lineage>
</organism>
<sequence>MFKYFVLWFVKRRQAYYARYDKPERLLSKSNYLNGLAKAIDNEQLAHQLGERFPITRMNKQWSIVYPQWEPMRNPDDNSNLDAQIYF</sequence>
<dbReference type="AlphaFoldDB" id="A0A1M6YF04"/>
<proteinExistence type="predicted"/>
<protein>
    <submittedName>
        <fullName evidence="1">Uncharacterized protein</fullName>
    </submittedName>
</protein>
<evidence type="ECO:0000313" key="2">
    <source>
        <dbReference type="Proteomes" id="UP000184420"/>
    </source>
</evidence>
<dbReference type="Proteomes" id="UP000184420">
    <property type="component" value="Unassembled WGS sequence"/>
</dbReference>
<accession>A0A1M6YF04</accession>
<name>A0A1M6YF04_9BACT</name>
<dbReference type="EMBL" id="FRBL01000002">
    <property type="protein sequence ID" value="SHL16703.1"/>
    <property type="molecule type" value="Genomic_DNA"/>
</dbReference>
<reference evidence="1 2" key="1">
    <citation type="submission" date="2016-11" db="EMBL/GenBank/DDBJ databases">
        <authorList>
            <person name="Jaros S."/>
            <person name="Januszkiewicz K."/>
            <person name="Wedrychowicz H."/>
        </authorList>
    </citation>
    <scope>NUCLEOTIDE SEQUENCE [LARGE SCALE GENOMIC DNA]</scope>
    <source>
        <strain evidence="1 2">DSM 27406</strain>
    </source>
</reference>
<dbReference type="RefSeq" id="WP_073078987.1">
    <property type="nucleotide sequence ID" value="NZ_FRBL01000002.1"/>
</dbReference>